<evidence type="ECO:0000256" key="3">
    <source>
        <dbReference type="ARBA" id="ARBA00023242"/>
    </source>
</evidence>
<dbReference type="GO" id="GO:0003697">
    <property type="term" value="F:single-stranded DNA binding"/>
    <property type="evidence" value="ECO:0007669"/>
    <property type="project" value="TreeGrafter"/>
</dbReference>
<dbReference type="GeneID" id="63825248"/>
<dbReference type="GO" id="GO:0006260">
    <property type="term" value="P:DNA replication"/>
    <property type="evidence" value="ECO:0007669"/>
    <property type="project" value="TreeGrafter"/>
</dbReference>
<gene>
    <name evidence="5" type="ORF">LAESUDRAFT_722476</name>
</gene>
<evidence type="ECO:0000256" key="4">
    <source>
        <dbReference type="SAM" id="MobiDB-lite"/>
    </source>
</evidence>
<dbReference type="Gene3D" id="1.10.10.10">
    <property type="entry name" value="Winged helix-like DNA-binding domain superfamily/Winged helix DNA-binding domain"/>
    <property type="match status" value="1"/>
</dbReference>
<dbReference type="InParanoid" id="A0A165FWQ3"/>
<feature type="region of interest" description="Disordered" evidence="4">
    <location>
        <begin position="160"/>
        <end position="186"/>
    </location>
</feature>
<organism evidence="5 6">
    <name type="scientific">Laetiporus sulphureus 93-53</name>
    <dbReference type="NCBI Taxonomy" id="1314785"/>
    <lineage>
        <taxon>Eukaryota</taxon>
        <taxon>Fungi</taxon>
        <taxon>Dikarya</taxon>
        <taxon>Basidiomycota</taxon>
        <taxon>Agaricomycotina</taxon>
        <taxon>Agaricomycetes</taxon>
        <taxon>Polyporales</taxon>
        <taxon>Laetiporus</taxon>
    </lineage>
</organism>
<dbReference type="Proteomes" id="UP000076871">
    <property type="component" value="Unassembled WGS sequence"/>
</dbReference>
<comment type="subcellular location">
    <subcellularLocation>
        <location evidence="1">Nucleus</location>
    </subcellularLocation>
</comment>
<keyword evidence="6" id="KW-1185">Reference proteome</keyword>
<dbReference type="STRING" id="1314785.A0A165FWQ3"/>
<evidence type="ECO:0000313" key="6">
    <source>
        <dbReference type="Proteomes" id="UP000076871"/>
    </source>
</evidence>
<evidence type="ECO:0000313" key="5">
    <source>
        <dbReference type="EMBL" id="KZT09512.1"/>
    </source>
</evidence>
<name>A0A165FWQ3_9APHY</name>
<evidence type="ECO:0008006" key="7">
    <source>
        <dbReference type="Google" id="ProtNLM"/>
    </source>
</evidence>
<evidence type="ECO:0000256" key="2">
    <source>
        <dbReference type="ARBA" id="ARBA00023125"/>
    </source>
</evidence>
<keyword evidence="3" id="KW-0539">Nucleus</keyword>
<protein>
    <recommendedName>
        <fullName evidence="7">Nucleic acid-binding protein</fullName>
    </recommendedName>
</protein>
<dbReference type="InterPro" id="IPR012340">
    <property type="entry name" value="NA-bd_OB-fold"/>
</dbReference>
<dbReference type="InterPro" id="IPR040260">
    <property type="entry name" value="RFA2-like"/>
</dbReference>
<dbReference type="GO" id="GO:0000781">
    <property type="term" value="C:chromosome, telomeric region"/>
    <property type="evidence" value="ECO:0007669"/>
    <property type="project" value="TreeGrafter"/>
</dbReference>
<dbReference type="GO" id="GO:0000724">
    <property type="term" value="P:double-strand break repair via homologous recombination"/>
    <property type="evidence" value="ECO:0007669"/>
    <property type="project" value="TreeGrafter"/>
</dbReference>
<evidence type="ECO:0000256" key="1">
    <source>
        <dbReference type="ARBA" id="ARBA00004123"/>
    </source>
</evidence>
<feature type="region of interest" description="Disordered" evidence="4">
    <location>
        <begin position="1"/>
        <end position="20"/>
    </location>
</feature>
<dbReference type="Gene3D" id="2.40.50.140">
    <property type="entry name" value="Nucleic acid-binding proteins"/>
    <property type="match status" value="1"/>
</dbReference>
<dbReference type="GO" id="GO:0006289">
    <property type="term" value="P:nucleotide-excision repair"/>
    <property type="evidence" value="ECO:0007669"/>
    <property type="project" value="TreeGrafter"/>
</dbReference>
<dbReference type="AlphaFoldDB" id="A0A165FWQ3"/>
<dbReference type="InterPro" id="IPR036388">
    <property type="entry name" value="WH-like_DNA-bd_sf"/>
</dbReference>
<feature type="region of interest" description="Disordered" evidence="4">
    <location>
        <begin position="204"/>
        <end position="225"/>
    </location>
</feature>
<dbReference type="OrthoDB" id="25571at2759"/>
<dbReference type="RefSeq" id="XP_040767252.1">
    <property type="nucleotide sequence ID" value="XM_040908219.1"/>
</dbReference>
<sequence>MSDNVNGTNAPVGSSTRPNWTPSLDAFRPLTVGQLLSAEQAHSTADFTIDGIEIREFTIVAHLICAQTRNMQMQYELEDGTRGRIVAKQWLDGGGECLEESDSGTCYVRIRGSLERFGRQPRNTIRVGQIRKADGHEYLAHVLEVFYVSLAMQFGLPPESASRSASRGLVRDVAPPRRLTPPPTLDMSILAHTEPISRTTEAALPHRQQSTGVADEPEQESQDASIMANERSIDSLHDSSFEGPSRTILRDPLSHLNLLERAILLVLLDAPPNNDVSVATIARRVSRQRVSAEEIGDALDSLFDEGYIEPTDIDEPTRYSVTSKARSFGVRYDELFEI</sequence>
<reference evidence="5 6" key="1">
    <citation type="journal article" date="2016" name="Mol. Biol. Evol.">
        <title>Comparative Genomics of Early-Diverging Mushroom-Forming Fungi Provides Insights into the Origins of Lignocellulose Decay Capabilities.</title>
        <authorList>
            <person name="Nagy L.G."/>
            <person name="Riley R."/>
            <person name="Tritt A."/>
            <person name="Adam C."/>
            <person name="Daum C."/>
            <person name="Floudas D."/>
            <person name="Sun H."/>
            <person name="Yadav J.S."/>
            <person name="Pangilinan J."/>
            <person name="Larsson K.H."/>
            <person name="Matsuura K."/>
            <person name="Barry K."/>
            <person name="Labutti K."/>
            <person name="Kuo R."/>
            <person name="Ohm R.A."/>
            <person name="Bhattacharya S.S."/>
            <person name="Shirouzu T."/>
            <person name="Yoshinaga Y."/>
            <person name="Martin F.M."/>
            <person name="Grigoriev I.V."/>
            <person name="Hibbett D.S."/>
        </authorList>
    </citation>
    <scope>NUCLEOTIDE SEQUENCE [LARGE SCALE GENOMIC DNA]</scope>
    <source>
        <strain evidence="5 6">93-53</strain>
    </source>
</reference>
<dbReference type="EMBL" id="KV427611">
    <property type="protein sequence ID" value="KZT09512.1"/>
    <property type="molecule type" value="Genomic_DNA"/>
</dbReference>
<dbReference type="GO" id="GO:0035861">
    <property type="term" value="C:site of double-strand break"/>
    <property type="evidence" value="ECO:0007669"/>
    <property type="project" value="TreeGrafter"/>
</dbReference>
<keyword evidence="2" id="KW-0238">DNA-binding</keyword>
<dbReference type="PANTHER" id="PTHR13989">
    <property type="entry name" value="REPLICATION PROTEIN A-RELATED"/>
    <property type="match status" value="1"/>
</dbReference>
<dbReference type="SUPFAM" id="SSF50249">
    <property type="entry name" value="Nucleic acid-binding proteins"/>
    <property type="match status" value="1"/>
</dbReference>
<accession>A0A165FWQ3</accession>
<dbReference type="GO" id="GO:0005662">
    <property type="term" value="C:DNA replication factor A complex"/>
    <property type="evidence" value="ECO:0007669"/>
    <property type="project" value="TreeGrafter"/>
</dbReference>
<dbReference type="PANTHER" id="PTHR13989:SF16">
    <property type="entry name" value="REPLICATION PROTEIN A2"/>
    <property type="match status" value="1"/>
</dbReference>
<proteinExistence type="predicted"/>